<reference evidence="2 3" key="1">
    <citation type="submission" date="2018-11" db="EMBL/GenBank/DDBJ databases">
        <title>Proposal to divide the Flavobacteriaceae and reorganize its genera based on Amino Acid Identity values calculated from whole genome sequences.</title>
        <authorList>
            <person name="Nicholson A.C."/>
            <person name="Gulvik C.A."/>
            <person name="Whitney A.M."/>
            <person name="Humrighouse B.W."/>
            <person name="Bell M."/>
            <person name="Holmes B."/>
            <person name="Steigerwalt A."/>
            <person name="Villarma A."/>
            <person name="Sheth M."/>
            <person name="Batra D."/>
            <person name="Pryor J."/>
            <person name="Bernardet J.-F."/>
            <person name="Hugo C."/>
            <person name="Kampfer P."/>
            <person name="Newman J."/>
            <person name="Mcquiston J.R."/>
        </authorList>
    </citation>
    <scope>NUCLEOTIDE SEQUENCE [LARGE SCALE GENOMIC DNA]</scope>
    <source>
        <strain evidence="2 3">G0235</strain>
    </source>
</reference>
<dbReference type="RefSeq" id="WP_123278376.1">
    <property type="nucleotide sequence ID" value="NZ_JALRGU010000636.1"/>
</dbReference>
<dbReference type="EMBL" id="RJTW01000004">
    <property type="protein sequence ID" value="ROH94314.1"/>
    <property type="molecule type" value="Genomic_DNA"/>
</dbReference>
<dbReference type="GeneID" id="301712499"/>
<dbReference type="Gene3D" id="1.10.443.10">
    <property type="entry name" value="Intergrase catalytic core"/>
    <property type="match status" value="1"/>
</dbReference>
<comment type="caution">
    <text evidence="2">The sequence shown here is derived from an EMBL/GenBank/DDBJ whole genome shotgun (WGS) entry which is preliminary data.</text>
</comment>
<dbReference type="SUPFAM" id="SSF56349">
    <property type="entry name" value="DNA breaking-rejoining enzymes"/>
    <property type="match status" value="1"/>
</dbReference>
<keyword evidence="3" id="KW-1185">Reference proteome</keyword>
<evidence type="ECO:0008006" key="4">
    <source>
        <dbReference type="Google" id="ProtNLM"/>
    </source>
</evidence>
<dbReference type="InterPro" id="IPR013762">
    <property type="entry name" value="Integrase-like_cat_sf"/>
</dbReference>
<evidence type="ECO:0000313" key="2">
    <source>
        <dbReference type="EMBL" id="ROH94314.1"/>
    </source>
</evidence>
<dbReference type="InterPro" id="IPR011010">
    <property type="entry name" value="DNA_brk_join_enz"/>
</dbReference>
<keyword evidence="1" id="KW-0233">DNA recombination</keyword>
<accession>A0ABX9X8A8</accession>
<proteinExistence type="predicted"/>
<evidence type="ECO:0000313" key="3">
    <source>
        <dbReference type="Proteomes" id="UP000281899"/>
    </source>
</evidence>
<protein>
    <recommendedName>
        <fullName evidence="4">Phage integrase family protein</fullName>
    </recommendedName>
</protein>
<evidence type="ECO:0000256" key="1">
    <source>
        <dbReference type="ARBA" id="ARBA00023172"/>
    </source>
</evidence>
<gene>
    <name evidence="2" type="ORF">EGI15_07430</name>
</gene>
<dbReference type="Proteomes" id="UP000281899">
    <property type="component" value="Unassembled WGS sequence"/>
</dbReference>
<sequence>MWTQNAHDILKINKKMYWFKHKGANDKEENGMNLKTIKEVFGHSSEKITEIYATKHQEKEFEKARNFS</sequence>
<name>A0ABX9X8A8_9FLAO</name>
<organism evidence="2 3">
    <name type="scientific">Chryseobacterium cucumeris</name>
    <dbReference type="NCBI Taxonomy" id="1813611"/>
    <lineage>
        <taxon>Bacteria</taxon>
        <taxon>Pseudomonadati</taxon>
        <taxon>Bacteroidota</taxon>
        <taxon>Flavobacteriia</taxon>
        <taxon>Flavobacteriales</taxon>
        <taxon>Weeksellaceae</taxon>
        <taxon>Chryseobacterium group</taxon>
        <taxon>Chryseobacterium</taxon>
    </lineage>
</organism>